<dbReference type="AlphaFoldDB" id="E0PD86"/>
<dbReference type="EMBL" id="AEEL01000013">
    <property type="protein sequence ID" value="EFM27671.1"/>
    <property type="molecule type" value="Genomic_DNA"/>
</dbReference>
<proteinExistence type="predicted"/>
<protein>
    <submittedName>
        <fullName evidence="2">Glycosyltransferase family 28 C-terminal domain protein</fullName>
    </submittedName>
</protein>
<dbReference type="Pfam" id="PF04101">
    <property type="entry name" value="Glyco_tran_28_C"/>
    <property type="match status" value="1"/>
</dbReference>
<dbReference type="GeneID" id="64018675"/>
<keyword evidence="2" id="KW-0808">Transferase</keyword>
<dbReference type="RefSeq" id="WP_003064485.1">
    <property type="nucleotide sequence ID" value="NZ_GL397128.1"/>
</dbReference>
<comment type="caution">
    <text evidence="2">The sequence shown here is derived from an EMBL/GenBank/DDBJ whole genome shotgun (WGS) entry which is preliminary data.</text>
</comment>
<organism evidence="2 3">
    <name type="scientific">Streptococcus equinus ATCC 700338</name>
    <dbReference type="NCBI Taxonomy" id="864569"/>
    <lineage>
        <taxon>Bacteria</taxon>
        <taxon>Bacillati</taxon>
        <taxon>Bacillota</taxon>
        <taxon>Bacilli</taxon>
        <taxon>Lactobacillales</taxon>
        <taxon>Streptococcaceae</taxon>
        <taxon>Streptococcus</taxon>
    </lineage>
</organism>
<dbReference type="InterPro" id="IPR007235">
    <property type="entry name" value="Glyco_trans_28_C"/>
</dbReference>
<name>E0PD86_STREI</name>
<dbReference type="Gene3D" id="3.40.50.2000">
    <property type="entry name" value="Glycogen Phosphorylase B"/>
    <property type="match status" value="1"/>
</dbReference>
<accession>E0PD86</accession>
<sequence length="173" mass="20329">MIFLTVGTHEQPFDRLIKAIDEFVEEGVIQQEVFMQIGYATYFPKNCEWKKFISPQEMTDFIEKADIVITHGAPASFLPVVTRKKVPIVVPRFKKFNEHVNNHQLEFSSAVERKFNNIILIEDIKQLKEVLLNFNTIAETKNRDAFNNNHQFMAKFTQEIQGWYRDEVNDEDS</sequence>
<evidence type="ECO:0000259" key="1">
    <source>
        <dbReference type="Pfam" id="PF04101"/>
    </source>
</evidence>
<evidence type="ECO:0000313" key="3">
    <source>
        <dbReference type="Proteomes" id="UP000004290"/>
    </source>
</evidence>
<dbReference type="HOGENOM" id="CLU_085408_1_0_9"/>
<evidence type="ECO:0000313" key="2">
    <source>
        <dbReference type="EMBL" id="EFM27671.1"/>
    </source>
</evidence>
<reference evidence="2 3" key="1">
    <citation type="submission" date="2010-07" db="EMBL/GenBank/DDBJ databases">
        <authorList>
            <person name="Muzny D."/>
            <person name="Qin X."/>
            <person name="Deng J."/>
            <person name="Jiang H."/>
            <person name="Liu Y."/>
            <person name="Qu J."/>
            <person name="Song X.-Z."/>
            <person name="Zhang L."/>
            <person name="Thornton R."/>
            <person name="Coyle M."/>
            <person name="Francisco L."/>
            <person name="Jackson L."/>
            <person name="Javaid M."/>
            <person name="Korchina V."/>
            <person name="Kovar C."/>
            <person name="Mata R."/>
            <person name="Mathew T."/>
            <person name="Ngo R."/>
            <person name="Nguyen L."/>
            <person name="Nguyen N."/>
            <person name="Okwuonu G."/>
            <person name="Ongeri F."/>
            <person name="Pham C."/>
            <person name="Simmons D."/>
            <person name="Wilczek-Boney K."/>
            <person name="Hale W."/>
            <person name="Jakkamsetti A."/>
            <person name="Pham P."/>
            <person name="Ruth R."/>
            <person name="San Lucas F."/>
            <person name="Warren J."/>
            <person name="Zhang J."/>
            <person name="Zhao Z."/>
            <person name="Zhou C."/>
            <person name="Zhu D."/>
            <person name="Lee S."/>
            <person name="Bess C."/>
            <person name="Blankenburg K."/>
            <person name="Forbes L."/>
            <person name="Fu Q."/>
            <person name="Gubbala S."/>
            <person name="Hirani K."/>
            <person name="Jayaseelan J.C."/>
            <person name="Lara F."/>
            <person name="Munidasa M."/>
            <person name="Palculict T."/>
            <person name="Patil S."/>
            <person name="Pu L.-L."/>
            <person name="Saada N."/>
            <person name="Tang L."/>
            <person name="Weissenberger G."/>
            <person name="Zhu Y."/>
            <person name="Hemphill L."/>
            <person name="Shang Y."/>
            <person name="Youmans B."/>
            <person name="Ayvaz T."/>
            <person name="Ross M."/>
            <person name="Santibanez J."/>
            <person name="Aqrawi P."/>
            <person name="Gross S."/>
            <person name="Joshi V."/>
            <person name="Fowler G."/>
            <person name="Nazareth L."/>
            <person name="Reid J."/>
            <person name="Worley K."/>
            <person name="Petrosino J."/>
            <person name="Highlander S."/>
            <person name="Gibbs R."/>
        </authorList>
    </citation>
    <scope>NUCLEOTIDE SEQUENCE [LARGE SCALE GENOMIC DNA]</scope>
    <source>
        <strain evidence="2 3">ATCC 700338</strain>
    </source>
</reference>
<gene>
    <name evidence="2" type="primary">cpsG</name>
    <name evidence="2" type="ORF">HMPREF9319_0809</name>
</gene>
<keyword evidence="3" id="KW-1185">Reference proteome</keyword>
<dbReference type="GO" id="GO:0016758">
    <property type="term" value="F:hexosyltransferase activity"/>
    <property type="evidence" value="ECO:0007669"/>
    <property type="project" value="InterPro"/>
</dbReference>
<feature type="domain" description="Glycosyl transferase family 28 C-terminal" evidence="1">
    <location>
        <begin position="1"/>
        <end position="159"/>
    </location>
</feature>
<dbReference type="Proteomes" id="UP000004290">
    <property type="component" value="Unassembled WGS sequence"/>
</dbReference>